<proteinExistence type="predicted"/>
<dbReference type="EMBL" id="BDGG01000002">
    <property type="protein sequence ID" value="GAU94696.1"/>
    <property type="molecule type" value="Genomic_DNA"/>
</dbReference>
<reference evidence="1 2" key="1">
    <citation type="journal article" date="2016" name="Nat. Commun.">
        <title>Extremotolerant tardigrade genome and improved radiotolerance of human cultured cells by tardigrade-unique protein.</title>
        <authorList>
            <person name="Hashimoto T."/>
            <person name="Horikawa D.D."/>
            <person name="Saito Y."/>
            <person name="Kuwahara H."/>
            <person name="Kozuka-Hata H."/>
            <person name="Shin-I T."/>
            <person name="Minakuchi Y."/>
            <person name="Ohishi K."/>
            <person name="Motoyama A."/>
            <person name="Aizu T."/>
            <person name="Enomoto A."/>
            <person name="Kondo K."/>
            <person name="Tanaka S."/>
            <person name="Hara Y."/>
            <person name="Koshikawa S."/>
            <person name="Sagara H."/>
            <person name="Miura T."/>
            <person name="Yokobori S."/>
            <person name="Miyagawa K."/>
            <person name="Suzuki Y."/>
            <person name="Kubo T."/>
            <person name="Oyama M."/>
            <person name="Kohara Y."/>
            <person name="Fujiyama A."/>
            <person name="Arakawa K."/>
            <person name="Katayama T."/>
            <person name="Toyoda A."/>
            <person name="Kunieda T."/>
        </authorList>
    </citation>
    <scope>NUCLEOTIDE SEQUENCE [LARGE SCALE GENOMIC DNA]</scope>
    <source>
        <strain evidence="1 2">YOKOZUNA-1</strain>
    </source>
</reference>
<protein>
    <submittedName>
        <fullName evidence="1">Uncharacterized protein</fullName>
    </submittedName>
</protein>
<dbReference type="Proteomes" id="UP000186922">
    <property type="component" value="Unassembled WGS sequence"/>
</dbReference>
<accession>A0A1D1UYI2</accession>
<gene>
    <name evidence="1" type="primary">RvY_06421-1</name>
    <name evidence="1" type="synonym">RvY_06421.1</name>
    <name evidence="1" type="ORF">RvY_06421</name>
</gene>
<dbReference type="AlphaFoldDB" id="A0A1D1UYI2"/>
<evidence type="ECO:0000313" key="1">
    <source>
        <dbReference type="EMBL" id="GAU94696.1"/>
    </source>
</evidence>
<sequence length="54" mass="5624">MFGGMTGAYAPYQMSGLTTEFPMGFPLGLPFGFSLGPSAGTPLLGTLSTEIYSR</sequence>
<keyword evidence="2" id="KW-1185">Reference proteome</keyword>
<comment type="caution">
    <text evidence="1">The sequence shown here is derived from an EMBL/GenBank/DDBJ whole genome shotgun (WGS) entry which is preliminary data.</text>
</comment>
<evidence type="ECO:0000313" key="2">
    <source>
        <dbReference type="Proteomes" id="UP000186922"/>
    </source>
</evidence>
<name>A0A1D1UYI2_RAMVA</name>
<organism evidence="1 2">
    <name type="scientific">Ramazzottius varieornatus</name>
    <name type="common">Water bear</name>
    <name type="synonym">Tardigrade</name>
    <dbReference type="NCBI Taxonomy" id="947166"/>
    <lineage>
        <taxon>Eukaryota</taxon>
        <taxon>Metazoa</taxon>
        <taxon>Ecdysozoa</taxon>
        <taxon>Tardigrada</taxon>
        <taxon>Eutardigrada</taxon>
        <taxon>Parachela</taxon>
        <taxon>Hypsibioidea</taxon>
        <taxon>Ramazzottiidae</taxon>
        <taxon>Ramazzottius</taxon>
    </lineage>
</organism>